<keyword evidence="5 7" id="KW-0472">Membrane</keyword>
<dbReference type="PANTHER" id="PTHR23513">
    <property type="entry name" value="INTEGRAL MEMBRANE EFFLUX PROTEIN-RELATED"/>
    <property type="match status" value="1"/>
</dbReference>
<dbReference type="Proteomes" id="UP000317722">
    <property type="component" value="Unassembled WGS sequence"/>
</dbReference>
<accession>A0A502D391</accession>
<feature type="transmembrane region" description="Helical" evidence="7">
    <location>
        <begin position="151"/>
        <end position="177"/>
    </location>
</feature>
<feature type="transmembrane region" description="Helical" evidence="7">
    <location>
        <begin position="88"/>
        <end position="108"/>
    </location>
</feature>
<feature type="domain" description="Major facilitator superfamily (MFS) profile" evidence="8">
    <location>
        <begin position="1"/>
        <end position="205"/>
    </location>
</feature>
<dbReference type="Pfam" id="PF07690">
    <property type="entry name" value="MFS_1"/>
    <property type="match status" value="1"/>
</dbReference>
<feature type="transmembrane region" description="Helical" evidence="7">
    <location>
        <begin position="298"/>
        <end position="315"/>
    </location>
</feature>
<feature type="transmembrane region" description="Helical" evidence="7">
    <location>
        <begin position="55"/>
        <end position="76"/>
    </location>
</feature>
<evidence type="ECO:0000259" key="8">
    <source>
        <dbReference type="PROSITE" id="PS50850"/>
    </source>
</evidence>
<feature type="compositionally biased region" description="Basic and acidic residues" evidence="6">
    <location>
        <begin position="424"/>
        <end position="440"/>
    </location>
</feature>
<dbReference type="PROSITE" id="PS50850">
    <property type="entry name" value="MFS"/>
    <property type="match status" value="1"/>
</dbReference>
<reference evidence="9 10" key="1">
    <citation type="journal article" date="2019" name="Environ. Microbiol.">
        <title>Species interactions and distinct microbial communities in high Arctic permafrost affected cryosols are associated with the CH4 and CO2 gas fluxes.</title>
        <authorList>
            <person name="Altshuler I."/>
            <person name="Hamel J."/>
            <person name="Turney S."/>
            <person name="Magnuson E."/>
            <person name="Levesque R."/>
            <person name="Greer C."/>
            <person name="Whyte L.G."/>
        </authorList>
    </citation>
    <scope>NUCLEOTIDE SEQUENCE [LARGE SCALE GENOMIC DNA]</scope>
    <source>
        <strain evidence="9 10">S9.3A</strain>
    </source>
</reference>
<evidence type="ECO:0000313" key="9">
    <source>
        <dbReference type="EMBL" id="TPG19668.1"/>
    </source>
</evidence>
<feature type="transmembrane region" description="Helical" evidence="7">
    <location>
        <begin position="22"/>
        <end position="49"/>
    </location>
</feature>
<feature type="transmembrane region" description="Helical" evidence="7">
    <location>
        <begin position="183"/>
        <end position="200"/>
    </location>
</feature>
<evidence type="ECO:0000313" key="10">
    <source>
        <dbReference type="Proteomes" id="UP000317722"/>
    </source>
</evidence>
<feature type="transmembrane region" description="Helical" evidence="7">
    <location>
        <begin position="236"/>
        <end position="260"/>
    </location>
</feature>
<dbReference type="SUPFAM" id="SSF103473">
    <property type="entry name" value="MFS general substrate transporter"/>
    <property type="match status" value="1"/>
</dbReference>
<protein>
    <submittedName>
        <fullName evidence="9">MFS transporter</fullName>
    </submittedName>
</protein>
<evidence type="ECO:0000256" key="3">
    <source>
        <dbReference type="ARBA" id="ARBA00022692"/>
    </source>
</evidence>
<gene>
    <name evidence="9" type="ORF">EAH86_04265</name>
</gene>
<keyword evidence="2" id="KW-1003">Cell membrane</keyword>
<feature type="transmembrane region" description="Helical" evidence="7">
    <location>
        <begin position="266"/>
        <end position="286"/>
    </location>
</feature>
<evidence type="ECO:0000256" key="2">
    <source>
        <dbReference type="ARBA" id="ARBA00022475"/>
    </source>
</evidence>
<evidence type="ECO:0000256" key="5">
    <source>
        <dbReference type="ARBA" id="ARBA00023136"/>
    </source>
</evidence>
<feature type="transmembrane region" description="Helical" evidence="7">
    <location>
        <begin position="383"/>
        <end position="403"/>
    </location>
</feature>
<feature type="transmembrane region" description="Helical" evidence="7">
    <location>
        <begin position="321"/>
        <end position="343"/>
    </location>
</feature>
<keyword evidence="10" id="KW-1185">Reference proteome</keyword>
<dbReference type="CDD" id="cd06173">
    <property type="entry name" value="MFS_MefA_like"/>
    <property type="match status" value="1"/>
</dbReference>
<dbReference type="InterPro" id="IPR020846">
    <property type="entry name" value="MFS_dom"/>
</dbReference>
<dbReference type="InterPro" id="IPR036259">
    <property type="entry name" value="MFS_trans_sf"/>
</dbReference>
<proteinExistence type="predicted"/>
<evidence type="ECO:0000256" key="1">
    <source>
        <dbReference type="ARBA" id="ARBA00004651"/>
    </source>
</evidence>
<feature type="transmembrane region" description="Helical" evidence="7">
    <location>
        <begin position="114"/>
        <end position="139"/>
    </location>
</feature>
<dbReference type="AlphaFoldDB" id="A0A502D391"/>
<dbReference type="OrthoDB" id="3227279at2"/>
<evidence type="ECO:0000256" key="6">
    <source>
        <dbReference type="SAM" id="MobiDB-lite"/>
    </source>
</evidence>
<keyword evidence="4 7" id="KW-1133">Transmembrane helix</keyword>
<dbReference type="RefSeq" id="WP_140737321.1">
    <property type="nucleotide sequence ID" value="NZ_RCZM01000001.1"/>
</dbReference>
<name>A0A502D391_9MICO</name>
<dbReference type="GO" id="GO:0005886">
    <property type="term" value="C:plasma membrane"/>
    <property type="evidence" value="ECO:0007669"/>
    <property type="project" value="UniProtKB-SubCell"/>
</dbReference>
<sequence>MATGRDDSITVPSFAEVLRAPVFLPVFIVATLSTWGDYIARITVAAVVFSWTGSALATAATFAVSLVPSILGRALLSPLCDRVAPRVCLVATHLVRAVLVGVLILVVATTHSLWLVLTLVAVLEFAGGPAVTAGQMLLTDIFPDRRLYARAFGLTTLAAQVNQAVGLAIGGVVVGLIGDTKTLFLDLATFVVGAVILIVVKPPKSLVKPDDSPTANLLGELAQGWRQIRSNRVLTYMLWLSLASALAIAAPEAVALPYAAQHSPSQSWGGLLMAAPILGSVVGLLFIGRLPAERQSALVMRLALLTPLPLLVTIFEPPLAVVWTAWFLSGALQSYMLPLQAAFTLLVPTAMRGRVFGLAGALSVGVTGACFLAAGWVSEHTTPAASVGICAVVTLGVLVLLAARWPKEELAGRVEATFTGEQAGTDRDHGVGRPTEHDGLGDLAGLDAVEEHTPLGVPDTGRSGGIGDSGRLSGG</sequence>
<dbReference type="GO" id="GO:0022857">
    <property type="term" value="F:transmembrane transporter activity"/>
    <property type="evidence" value="ECO:0007669"/>
    <property type="project" value="InterPro"/>
</dbReference>
<feature type="compositionally biased region" description="Gly residues" evidence="6">
    <location>
        <begin position="462"/>
        <end position="475"/>
    </location>
</feature>
<comment type="caution">
    <text evidence="9">The sequence shown here is derived from an EMBL/GenBank/DDBJ whole genome shotgun (WGS) entry which is preliminary data.</text>
</comment>
<feature type="region of interest" description="Disordered" evidence="6">
    <location>
        <begin position="418"/>
        <end position="475"/>
    </location>
</feature>
<dbReference type="EMBL" id="RCZM01000001">
    <property type="protein sequence ID" value="TPG19668.1"/>
    <property type="molecule type" value="Genomic_DNA"/>
</dbReference>
<evidence type="ECO:0000256" key="7">
    <source>
        <dbReference type="SAM" id="Phobius"/>
    </source>
</evidence>
<evidence type="ECO:0000256" key="4">
    <source>
        <dbReference type="ARBA" id="ARBA00022989"/>
    </source>
</evidence>
<feature type="transmembrane region" description="Helical" evidence="7">
    <location>
        <begin position="355"/>
        <end position="377"/>
    </location>
</feature>
<organism evidence="9 10">
    <name type="scientific">Pedococcus bigeumensis</name>
    <dbReference type="NCBI Taxonomy" id="433644"/>
    <lineage>
        <taxon>Bacteria</taxon>
        <taxon>Bacillati</taxon>
        <taxon>Actinomycetota</taxon>
        <taxon>Actinomycetes</taxon>
        <taxon>Micrococcales</taxon>
        <taxon>Intrasporangiaceae</taxon>
        <taxon>Pedococcus</taxon>
    </lineage>
</organism>
<keyword evidence="3 7" id="KW-0812">Transmembrane</keyword>
<dbReference type="PANTHER" id="PTHR23513:SF11">
    <property type="entry name" value="STAPHYLOFERRIN A TRANSPORTER"/>
    <property type="match status" value="1"/>
</dbReference>
<comment type="subcellular location">
    <subcellularLocation>
        <location evidence="1">Cell membrane</location>
        <topology evidence="1">Multi-pass membrane protein</topology>
    </subcellularLocation>
</comment>
<dbReference type="InterPro" id="IPR011701">
    <property type="entry name" value="MFS"/>
</dbReference>
<dbReference type="Gene3D" id="1.20.1250.20">
    <property type="entry name" value="MFS general substrate transporter like domains"/>
    <property type="match status" value="1"/>
</dbReference>